<gene>
    <name evidence="2" type="ORF">AMETH_4285</name>
</gene>
<proteinExistence type="predicted"/>
<dbReference type="Proteomes" id="UP000062973">
    <property type="component" value="Chromosome"/>
</dbReference>
<accession>A0A076N317</accession>
<protein>
    <submittedName>
        <fullName evidence="2">Transcriptional regulator, LuxR family</fullName>
    </submittedName>
</protein>
<dbReference type="HOGENOM" id="CLU_2091670_0_0_11"/>
<dbReference type="KEGG" id="amq:AMETH_4285"/>
<feature type="region of interest" description="Disordered" evidence="1">
    <location>
        <begin position="97"/>
        <end position="116"/>
    </location>
</feature>
<evidence type="ECO:0000313" key="2">
    <source>
        <dbReference type="EMBL" id="AIJ24377.1"/>
    </source>
</evidence>
<evidence type="ECO:0000256" key="1">
    <source>
        <dbReference type="SAM" id="MobiDB-lite"/>
    </source>
</evidence>
<dbReference type="AlphaFoldDB" id="A0A076N317"/>
<evidence type="ECO:0000313" key="3">
    <source>
        <dbReference type="Proteomes" id="UP000062973"/>
    </source>
</evidence>
<keyword evidence="3" id="KW-1185">Reference proteome</keyword>
<organism evidence="2 3">
    <name type="scientific">Amycolatopsis methanolica 239</name>
    <dbReference type="NCBI Taxonomy" id="1068978"/>
    <lineage>
        <taxon>Bacteria</taxon>
        <taxon>Bacillati</taxon>
        <taxon>Actinomycetota</taxon>
        <taxon>Actinomycetes</taxon>
        <taxon>Pseudonocardiales</taxon>
        <taxon>Pseudonocardiaceae</taxon>
        <taxon>Amycolatopsis</taxon>
        <taxon>Amycolatopsis methanolica group</taxon>
    </lineage>
</organism>
<dbReference type="PATRIC" id="fig|1068978.7.peg.4587"/>
<name>A0A076N317_AMYME</name>
<dbReference type="EMBL" id="CP009110">
    <property type="protein sequence ID" value="AIJ24377.1"/>
    <property type="molecule type" value="Genomic_DNA"/>
</dbReference>
<reference evidence="2 3" key="1">
    <citation type="submission" date="2014-07" db="EMBL/GenBank/DDBJ databases">
        <title>Whole Genome Sequence of the Amycolatopsis methanolica 239.</title>
        <authorList>
            <person name="Tang B."/>
        </authorList>
    </citation>
    <scope>NUCLEOTIDE SEQUENCE [LARGE SCALE GENOMIC DNA]</scope>
    <source>
        <strain evidence="2 3">239</strain>
    </source>
</reference>
<sequence>MPGRRRRPARLRSRDALAFAARRLSGTGVLVVFTAGTPLDGVPAVWLEPLGTEDSAQVLADHGVPEPLPDLLDLASGNPLALTELAAEGRIPPHSRCVARSASGSPPWIAAPARSP</sequence>